<name>A0AAP0Q857_9MAGN</name>
<organism evidence="4 5">
    <name type="scientific">Stephania yunnanensis</name>
    <dbReference type="NCBI Taxonomy" id="152371"/>
    <lineage>
        <taxon>Eukaryota</taxon>
        <taxon>Viridiplantae</taxon>
        <taxon>Streptophyta</taxon>
        <taxon>Embryophyta</taxon>
        <taxon>Tracheophyta</taxon>
        <taxon>Spermatophyta</taxon>
        <taxon>Magnoliopsida</taxon>
        <taxon>Ranunculales</taxon>
        <taxon>Menispermaceae</taxon>
        <taxon>Menispermoideae</taxon>
        <taxon>Cissampelideae</taxon>
        <taxon>Stephania</taxon>
    </lineage>
</organism>
<feature type="compositionally biased region" description="Polar residues" evidence="3">
    <location>
        <begin position="198"/>
        <end position="210"/>
    </location>
</feature>
<evidence type="ECO:0000256" key="2">
    <source>
        <dbReference type="ARBA" id="ARBA00022840"/>
    </source>
</evidence>
<dbReference type="Gene3D" id="3.90.640.10">
    <property type="entry name" value="Actin, Chain A, domain 4"/>
    <property type="match status" value="1"/>
</dbReference>
<keyword evidence="5" id="KW-1185">Reference proteome</keyword>
<dbReference type="AlphaFoldDB" id="A0AAP0Q857"/>
<dbReference type="Pfam" id="PF00012">
    <property type="entry name" value="HSP70"/>
    <property type="match status" value="1"/>
</dbReference>
<evidence type="ECO:0000313" key="5">
    <source>
        <dbReference type="Proteomes" id="UP001420932"/>
    </source>
</evidence>
<dbReference type="EMBL" id="JBBNAF010000001">
    <property type="protein sequence ID" value="KAK9169674.1"/>
    <property type="molecule type" value="Genomic_DNA"/>
</dbReference>
<dbReference type="InterPro" id="IPR013126">
    <property type="entry name" value="Hsp_70_fam"/>
</dbReference>
<comment type="caution">
    <text evidence="4">The sequence shown here is derived from an EMBL/GenBank/DDBJ whole genome shotgun (WGS) entry which is preliminary data.</text>
</comment>
<protein>
    <submittedName>
        <fullName evidence="4">Uncharacterized protein</fullName>
    </submittedName>
</protein>
<gene>
    <name evidence="4" type="ORF">Syun_001814</name>
</gene>
<keyword evidence="2" id="KW-0067">ATP-binding</keyword>
<accession>A0AAP0Q857</accession>
<dbReference type="InterPro" id="IPR043129">
    <property type="entry name" value="ATPase_NBD"/>
</dbReference>
<feature type="region of interest" description="Disordered" evidence="3">
    <location>
        <begin position="191"/>
        <end position="220"/>
    </location>
</feature>
<dbReference type="Proteomes" id="UP001420932">
    <property type="component" value="Unassembled WGS sequence"/>
</dbReference>
<dbReference type="SUPFAM" id="SSF53067">
    <property type="entry name" value="Actin-like ATPase domain"/>
    <property type="match status" value="1"/>
</dbReference>
<dbReference type="GO" id="GO:0005524">
    <property type="term" value="F:ATP binding"/>
    <property type="evidence" value="ECO:0007669"/>
    <property type="project" value="UniProtKB-KW"/>
</dbReference>
<proteinExistence type="predicted"/>
<sequence>MDCDPSCLPLVHVSVDSGSRPTIGRAYGDGPMGALTSGILVYYSLIYACTLFPIGPPTKGIDKGRLLFLGRMWIAIRREHNEHRLVRLIVGGVDKSPFVLCFTLEEYRINVVFAFHQLHLLDGPKHIETTITRAKFEELCSDLLDRFMAGVSQILKETNYQIAMAVAYNTAKVMRDAFLLVTCDYEAHQEEEEETTTMQHQVTRSSSSEVDGNVKDPEDD</sequence>
<evidence type="ECO:0000256" key="1">
    <source>
        <dbReference type="ARBA" id="ARBA00022741"/>
    </source>
</evidence>
<keyword evidence="1" id="KW-0547">Nucleotide-binding</keyword>
<dbReference type="GO" id="GO:0140662">
    <property type="term" value="F:ATP-dependent protein folding chaperone"/>
    <property type="evidence" value="ECO:0007669"/>
    <property type="project" value="InterPro"/>
</dbReference>
<evidence type="ECO:0000256" key="3">
    <source>
        <dbReference type="SAM" id="MobiDB-lite"/>
    </source>
</evidence>
<evidence type="ECO:0000313" key="4">
    <source>
        <dbReference type="EMBL" id="KAK9169674.1"/>
    </source>
</evidence>
<reference evidence="4 5" key="1">
    <citation type="submission" date="2024-01" db="EMBL/GenBank/DDBJ databases">
        <title>Genome assemblies of Stephania.</title>
        <authorList>
            <person name="Yang L."/>
        </authorList>
    </citation>
    <scope>NUCLEOTIDE SEQUENCE [LARGE SCALE GENOMIC DNA]</scope>
    <source>
        <strain evidence="4">YNDBR</strain>
        <tissue evidence="4">Leaf</tissue>
    </source>
</reference>